<name>A0A7R7TYG5_9MYCO</name>
<dbReference type="AlphaFoldDB" id="A0A7R7TYG5"/>
<gene>
    <name evidence="1" type="ORF">MHEC_41670</name>
</gene>
<accession>A0A7R7TYG5</accession>
<dbReference type="InterPro" id="IPR010298">
    <property type="entry name" value="YacP-like"/>
</dbReference>
<evidence type="ECO:0000313" key="1">
    <source>
        <dbReference type="EMBL" id="BCO37734.1"/>
    </source>
</evidence>
<sequence>MPWAIVCQAPAATLKEGPYRSGVRWIVDGMNVIGTRPNGWWNDRPQAMVALVDLLDRWASVSGERVTVVFERPPSTPIRSASIDIAYAPVAAPNSADDEIVRLVSLDARPHEICVVTSDRTLTERVRGMGASVQRSQRFRDLVDRRSPPGDVKGRRDR</sequence>
<protein>
    <recommendedName>
        <fullName evidence="3">RNA-binding protein</fullName>
    </recommendedName>
</protein>
<keyword evidence="2" id="KW-1185">Reference proteome</keyword>
<organism evidence="1 2">
    <name type="scientific">Mycobacterium heckeshornense</name>
    <dbReference type="NCBI Taxonomy" id="110505"/>
    <lineage>
        <taxon>Bacteria</taxon>
        <taxon>Bacillati</taxon>
        <taxon>Actinomycetota</taxon>
        <taxon>Actinomycetes</taxon>
        <taxon>Mycobacteriales</taxon>
        <taxon>Mycobacteriaceae</taxon>
        <taxon>Mycobacterium</taxon>
    </lineage>
</organism>
<dbReference type="Proteomes" id="UP000595446">
    <property type="component" value="Chromosome"/>
</dbReference>
<dbReference type="EMBL" id="AP024237">
    <property type="protein sequence ID" value="BCO37734.1"/>
    <property type="molecule type" value="Genomic_DNA"/>
</dbReference>
<evidence type="ECO:0008006" key="3">
    <source>
        <dbReference type="Google" id="ProtNLM"/>
    </source>
</evidence>
<reference evidence="1 2" key="1">
    <citation type="submission" date="2020-12" db="EMBL/GenBank/DDBJ databases">
        <title>Complete genome sequence of Mycobacterium heckeshornense JCM 15655T, closely related to a pathogenic non-tuberculous mycobacterial species Mycobacterium xenopi.</title>
        <authorList>
            <person name="Yoshida M."/>
            <person name="Fukano H."/>
            <person name="Asakura T."/>
            <person name="Suzuki M."/>
            <person name="Hoshino Y."/>
        </authorList>
    </citation>
    <scope>NUCLEOTIDE SEQUENCE [LARGE SCALE GENOMIC DNA]</scope>
    <source>
        <strain evidence="1 2">JCM 15655</strain>
    </source>
</reference>
<dbReference type="Pfam" id="PF05991">
    <property type="entry name" value="NYN_YacP"/>
    <property type="match status" value="1"/>
</dbReference>
<evidence type="ECO:0000313" key="2">
    <source>
        <dbReference type="Proteomes" id="UP000595446"/>
    </source>
</evidence>
<proteinExistence type="predicted"/>